<feature type="signal peptide" evidence="1">
    <location>
        <begin position="1"/>
        <end position="23"/>
    </location>
</feature>
<protein>
    <submittedName>
        <fullName evidence="2">Cecropin 3</fullName>
    </submittedName>
</protein>
<sequence length="58" mass="6070">MNFRNLFIIVAIVMLAVFGQTEAGKLTKDKLKRGAKKALDVASKVAPIVAAGASIARG</sequence>
<dbReference type="AlphaFoldDB" id="A0A1N7TAT6"/>
<keyword evidence="1" id="KW-0732">Signal</keyword>
<dbReference type="EMBL" id="KT223121">
    <property type="protein sequence ID" value="ALL27077.1"/>
    <property type="molecule type" value="mRNA"/>
</dbReference>
<reference evidence="2" key="1">
    <citation type="submission" date="2015-06" db="EMBL/GenBank/DDBJ databases">
        <title>Two cecropin precursors from black fly, Simulium bannaense.</title>
        <authorList>
            <person name="Yang H."/>
            <person name="Wu J."/>
        </authorList>
    </citation>
    <scope>NUCLEOTIDE SEQUENCE</scope>
    <source>
        <tissue evidence="2">Salivary gland</tissue>
    </source>
</reference>
<evidence type="ECO:0000256" key="1">
    <source>
        <dbReference type="SAM" id="SignalP"/>
    </source>
</evidence>
<proteinExistence type="evidence at transcript level"/>
<name>A0A1N7TAT6_9DIPT</name>
<organism evidence="2">
    <name type="scientific">Simulium bannaense</name>
    <dbReference type="NCBI Taxonomy" id="1619335"/>
    <lineage>
        <taxon>Eukaryota</taxon>
        <taxon>Metazoa</taxon>
        <taxon>Ecdysozoa</taxon>
        <taxon>Arthropoda</taxon>
        <taxon>Hexapoda</taxon>
        <taxon>Insecta</taxon>
        <taxon>Pterygota</taxon>
        <taxon>Neoptera</taxon>
        <taxon>Endopterygota</taxon>
        <taxon>Diptera</taxon>
        <taxon>Nematocera</taxon>
        <taxon>Chironomoidea</taxon>
        <taxon>Simuliidae</taxon>
        <taxon>Simulium</taxon>
    </lineage>
</organism>
<feature type="chain" id="PRO_5013224416" evidence="1">
    <location>
        <begin position="24"/>
        <end position="58"/>
    </location>
</feature>
<accession>A0A1N7TAT6</accession>
<evidence type="ECO:0000313" key="2">
    <source>
        <dbReference type="EMBL" id="ALL27077.1"/>
    </source>
</evidence>